<evidence type="ECO:0000313" key="1">
    <source>
        <dbReference type="EMBL" id="GCL35106.1"/>
    </source>
</evidence>
<name>A0A479ZTY1_9CYAN</name>
<comment type="caution">
    <text evidence="1">The sequence shown here is derived from an EMBL/GenBank/DDBJ whole genome shotgun (WGS) entry which is preliminary data.</text>
</comment>
<proteinExistence type="predicted"/>
<accession>A0A479ZTY1</accession>
<dbReference type="Proteomes" id="UP000300142">
    <property type="component" value="Unassembled WGS sequence"/>
</dbReference>
<keyword evidence="2" id="KW-1185">Reference proteome</keyword>
<sequence length="58" mass="6830">MNWTFPYCPDANNWIINWQALETEFDWLRSLAECPQDSRYHGEGNVLIHNCNSRAIST</sequence>
<dbReference type="EMBL" id="BJCE01000003">
    <property type="protein sequence ID" value="GCL35106.1"/>
    <property type="molecule type" value="Genomic_DNA"/>
</dbReference>
<dbReference type="AlphaFoldDB" id="A0A479ZTY1"/>
<evidence type="ECO:0000313" key="2">
    <source>
        <dbReference type="Proteomes" id="UP000300142"/>
    </source>
</evidence>
<reference evidence="2" key="1">
    <citation type="submission" date="2019-02" db="EMBL/GenBank/DDBJ databases">
        <title>Draft genome sequence of Sphaerospermopsis reniformis NIES-1949.</title>
        <authorList>
            <person name="Yamaguchi H."/>
            <person name="Suzuki S."/>
            <person name="Kawachi M."/>
        </authorList>
    </citation>
    <scope>NUCLEOTIDE SEQUENCE [LARGE SCALE GENOMIC DNA]</scope>
    <source>
        <strain evidence="2">NIES-1949</strain>
    </source>
</reference>
<protein>
    <submittedName>
        <fullName evidence="1">Uncharacterized protein</fullName>
    </submittedName>
</protein>
<gene>
    <name evidence="1" type="ORF">SR1949_01980</name>
</gene>
<organism evidence="1 2">
    <name type="scientific">Sphaerospermopsis reniformis</name>
    <dbReference type="NCBI Taxonomy" id="531300"/>
    <lineage>
        <taxon>Bacteria</taxon>
        <taxon>Bacillati</taxon>
        <taxon>Cyanobacteriota</taxon>
        <taxon>Cyanophyceae</taxon>
        <taxon>Nostocales</taxon>
        <taxon>Aphanizomenonaceae</taxon>
        <taxon>Sphaerospermopsis</taxon>
    </lineage>
</organism>
<dbReference type="RefSeq" id="WP_201277552.1">
    <property type="nucleotide sequence ID" value="NZ_BJCE01000003.1"/>
</dbReference>